<accession>A0AB33G1X4</accession>
<dbReference type="Proteomes" id="UP000247823">
    <property type="component" value="Unassembled WGS sequence"/>
</dbReference>
<evidence type="ECO:0000313" key="4">
    <source>
        <dbReference type="Proteomes" id="UP000245399"/>
    </source>
</evidence>
<reference evidence="3" key="3">
    <citation type="submission" date="2018-06" db="EMBL/GenBank/DDBJ databases">
        <authorList>
            <person name="Martins R.C."/>
            <person name="Perdigao-Neto L.V."/>
            <person name="Costa S.F."/>
            <person name="Levin A.S.S."/>
        </authorList>
    </citation>
    <scope>NUCLEOTIDE SEQUENCE</scope>
    <source>
        <strain evidence="3">1283</strain>
    </source>
</reference>
<reference evidence="2 4" key="1">
    <citation type="submission" date="2018-05" db="EMBL/GenBank/DDBJ databases">
        <title>Klebsiella quasipneumonaiae provides a window into carbapenemase gene transfer, plasmid rearrangements and nosocomial acquisition from the hospital environment.</title>
        <authorList>
            <person name="Mathers A.J."/>
            <person name="Vegesana K."/>
            <person name="Stoesser N."/>
            <person name="Crook D."/>
            <person name="Vaughan A."/>
            <person name="Barry K."/>
            <person name="Parikh H."/>
            <person name="Sebra R."/>
            <person name="Kotay S."/>
            <person name="Walker A.S."/>
            <person name="Sheppard A.E."/>
        </authorList>
    </citation>
    <scope>NUCLEOTIDE SEQUENCE [LARGE SCALE GENOMIC DNA]</scope>
    <source>
        <strain evidence="2 4">CAV1761</strain>
    </source>
</reference>
<evidence type="ECO:0000313" key="3">
    <source>
        <dbReference type="EMBL" id="PYA70053.1"/>
    </source>
</evidence>
<evidence type="ECO:0000313" key="5">
    <source>
        <dbReference type="Proteomes" id="UP000247823"/>
    </source>
</evidence>
<evidence type="ECO:0000256" key="1">
    <source>
        <dbReference type="SAM" id="MobiDB-lite"/>
    </source>
</evidence>
<dbReference type="EMBL" id="QJQB01000190">
    <property type="protein sequence ID" value="PYA70053.1"/>
    <property type="molecule type" value="Genomic_DNA"/>
</dbReference>
<dbReference type="EMBL" id="CP029449">
    <property type="protein sequence ID" value="AWL67513.1"/>
    <property type="molecule type" value="Genomic_DNA"/>
</dbReference>
<dbReference type="Proteomes" id="UP000245399">
    <property type="component" value="Chromosome"/>
</dbReference>
<sequence>MKLHQGGKPVSPQEHRQLCDWGAQAQPTKRQLQV</sequence>
<evidence type="ECO:0000313" key="2">
    <source>
        <dbReference type="EMBL" id="AWL67513.1"/>
    </source>
</evidence>
<feature type="compositionally biased region" description="Polar residues" evidence="1">
    <location>
        <begin position="25"/>
        <end position="34"/>
    </location>
</feature>
<dbReference type="AlphaFoldDB" id="A0AB33G1X4"/>
<protein>
    <submittedName>
        <fullName evidence="2">Addiction module toxin RelE</fullName>
    </submittedName>
</protein>
<reference evidence="3" key="2">
    <citation type="submission" date="2018-06" db="EMBL/GenBank/DDBJ databases">
        <title>Serratia marcescens genome sequencing and assembly.</title>
        <authorList>
            <person name="Martins R.C.R."/>
            <person name="Perdigao-Neto L.V."/>
            <person name="Costa S.F."/>
            <person name="Levin A.S.S."/>
        </authorList>
    </citation>
    <scope>NUCLEOTIDE SEQUENCE</scope>
    <source>
        <strain evidence="3">1283</strain>
    </source>
</reference>
<feature type="region of interest" description="Disordered" evidence="1">
    <location>
        <begin position="1"/>
        <end position="34"/>
    </location>
</feature>
<name>A0AB33G1X4_SERMA</name>
<proteinExistence type="predicted"/>
<organism evidence="2 4">
    <name type="scientific">Serratia marcescens</name>
    <dbReference type="NCBI Taxonomy" id="615"/>
    <lineage>
        <taxon>Bacteria</taxon>
        <taxon>Pseudomonadati</taxon>
        <taxon>Pseudomonadota</taxon>
        <taxon>Gammaproteobacteria</taxon>
        <taxon>Enterobacterales</taxon>
        <taxon>Yersiniaceae</taxon>
        <taxon>Serratia</taxon>
    </lineage>
</organism>
<keyword evidence="5" id="KW-1185">Reference proteome</keyword>
<gene>
    <name evidence="2" type="ORF">DKC05_07425</name>
    <name evidence="3" type="ORF">DMW51_08495</name>
</gene>